<dbReference type="Proteomes" id="UP001345963">
    <property type="component" value="Unassembled WGS sequence"/>
</dbReference>
<organism evidence="2 3">
    <name type="scientific">Ataeniobius toweri</name>
    <dbReference type="NCBI Taxonomy" id="208326"/>
    <lineage>
        <taxon>Eukaryota</taxon>
        <taxon>Metazoa</taxon>
        <taxon>Chordata</taxon>
        <taxon>Craniata</taxon>
        <taxon>Vertebrata</taxon>
        <taxon>Euteleostomi</taxon>
        <taxon>Actinopterygii</taxon>
        <taxon>Neopterygii</taxon>
        <taxon>Teleostei</taxon>
        <taxon>Neoteleostei</taxon>
        <taxon>Acanthomorphata</taxon>
        <taxon>Ovalentaria</taxon>
        <taxon>Atherinomorphae</taxon>
        <taxon>Cyprinodontiformes</taxon>
        <taxon>Goodeidae</taxon>
        <taxon>Ataeniobius</taxon>
    </lineage>
</organism>
<sequence>MARKKSKPCGYNWACKLAGISSIGLSELITVIYIYGINKFKEDIKFMIRHKPGGVSSSGIGTILSMDLRCRLSVDGGH</sequence>
<keyword evidence="1" id="KW-1133">Transmembrane helix</keyword>
<keyword evidence="1" id="KW-0472">Membrane</keyword>
<proteinExistence type="predicted"/>
<evidence type="ECO:0000256" key="1">
    <source>
        <dbReference type="SAM" id="Phobius"/>
    </source>
</evidence>
<name>A0ABU7CAX3_9TELE</name>
<dbReference type="EMBL" id="JAHUTI010086805">
    <property type="protein sequence ID" value="MED6259759.1"/>
    <property type="molecule type" value="Genomic_DNA"/>
</dbReference>
<evidence type="ECO:0000313" key="3">
    <source>
        <dbReference type="Proteomes" id="UP001345963"/>
    </source>
</evidence>
<keyword evidence="3" id="KW-1185">Reference proteome</keyword>
<keyword evidence="1" id="KW-0812">Transmembrane</keyword>
<gene>
    <name evidence="2" type="ORF">ATANTOWER_030370</name>
</gene>
<protein>
    <submittedName>
        <fullName evidence="2">Uncharacterized protein</fullName>
    </submittedName>
</protein>
<evidence type="ECO:0000313" key="2">
    <source>
        <dbReference type="EMBL" id="MED6259759.1"/>
    </source>
</evidence>
<comment type="caution">
    <text evidence="2">The sequence shown here is derived from an EMBL/GenBank/DDBJ whole genome shotgun (WGS) entry which is preliminary data.</text>
</comment>
<accession>A0ABU7CAX3</accession>
<feature type="transmembrane region" description="Helical" evidence="1">
    <location>
        <begin position="17"/>
        <end position="37"/>
    </location>
</feature>
<reference evidence="2 3" key="1">
    <citation type="submission" date="2021-07" db="EMBL/GenBank/DDBJ databases">
        <authorList>
            <person name="Palmer J.M."/>
        </authorList>
    </citation>
    <scope>NUCLEOTIDE SEQUENCE [LARGE SCALE GENOMIC DNA]</scope>
    <source>
        <strain evidence="2 3">AT_MEX2019</strain>
        <tissue evidence="2">Muscle</tissue>
    </source>
</reference>